<dbReference type="CDD" id="cd00854">
    <property type="entry name" value="NagA"/>
    <property type="match status" value="1"/>
</dbReference>
<dbReference type="PANTHER" id="PTHR11113">
    <property type="entry name" value="N-ACETYLGLUCOSAMINE-6-PHOSPHATE DEACETYLASE"/>
    <property type="match status" value="1"/>
</dbReference>
<comment type="caution">
    <text evidence="12">The sequence shown here is derived from an EMBL/GenBank/DDBJ whole genome shotgun (WGS) entry which is preliminary data.</text>
</comment>
<dbReference type="PANTHER" id="PTHR11113:SF14">
    <property type="entry name" value="N-ACETYLGLUCOSAMINE-6-PHOSPHATE DEACETYLASE"/>
    <property type="match status" value="1"/>
</dbReference>
<evidence type="ECO:0000313" key="12">
    <source>
        <dbReference type="EMBL" id="KAF2086659.1"/>
    </source>
</evidence>
<feature type="binding site" evidence="10">
    <location>
        <position position="248"/>
    </location>
    <ligand>
        <name>Zn(2+)</name>
        <dbReference type="ChEBI" id="CHEBI:29105"/>
    </ligand>
</feature>
<gene>
    <name evidence="12" type="ORF">K490DRAFT_74258</name>
</gene>
<feature type="binding site" evidence="9">
    <location>
        <position position="165"/>
    </location>
    <ligand>
        <name>substrate</name>
    </ligand>
</feature>
<evidence type="ECO:0000313" key="13">
    <source>
        <dbReference type="Proteomes" id="UP000799776"/>
    </source>
</evidence>
<dbReference type="GO" id="GO:0006046">
    <property type="term" value="P:N-acetylglucosamine catabolic process"/>
    <property type="evidence" value="ECO:0007669"/>
    <property type="project" value="TreeGrafter"/>
</dbReference>
<feature type="binding site" evidence="10">
    <location>
        <position position="154"/>
    </location>
    <ligand>
        <name>Zn(2+)</name>
        <dbReference type="ChEBI" id="CHEBI:29105"/>
    </ligand>
</feature>
<dbReference type="InterPro" id="IPR011059">
    <property type="entry name" value="Metal-dep_hydrolase_composite"/>
</dbReference>
<comment type="cofactor">
    <cofactor evidence="10">
        <name>a divalent metal cation</name>
        <dbReference type="ChEBI" id="CHEBI:60240"/>
    </cofactor>
    <text evidence="10">Binds 1 divalent metal cation per subunit.</text>
</comment>
<protein>
    <recommendedName>
        <fullName evidence="3">N-acetylglucosamine-6-phosphate deacetylase</fullName>
        <ecNumber evidence="2">3.5.1.25</ecNumber>
    </recommendedName>
</protein>
<evidence type="ECO:0000259" key="11">
    <source>
        <dbReference type="Pfam" id="PF01979"/>
    </source>
</evidence>
<evidence type="ECO:0000256" key="7">
    <source>
        <dbReference type="ARBA" id="ARBA00047647"/>
    </source>
</evidence>
<dbReference type="InterPro" id="IPR003764">
    <property type="entry name" value="GlcNAc_6-P_deAcase"/>
</dbReference>
<dbReference type="SUPFAM" id="SSF51338">
    <property type="entry name" value="Composite domain of metallo-dependent hydrolases"/>
    <property type="match status" value="1"/>
</dbReference>
<dbReference type="NCBIfam" id="TIGR00221">
    <property type="entry name" value="nagA"/>
    <property type="match status" value="1"/>
</dbReference>
<accession>A0A9P4HV82</accession>
<feature type="binding site" evidence="9">
    <location>
        <position position="259"/>
    </location>
    <ligand>
        <name>substrate</name>
    </ligand>
</feature>
<evidence type="ECO:0000256" key="4">
    <source>
        <dbReference type="ARBA" id="ARBA00022723"/>
    </source>
</evidence>
<dbReference type="Proteomes" id="UP000799776">
    <property type="component" value="Unassembled WGS sequence"/>
</dbReference>
<feature type="domain" description="Amidohydrolase-related" evidence="11">
    <location>
        <begin position="67"/>
        <end position="420"/>
    </location>
</feature>
<evidence type="ECO:0000256" key="1">
    <source>
        <dbReference type="ARBA" id="ARBA00010716"/>
    </source>
</evidence>
<comment type="similarity">
    <text evidence="1">Belongs to the metallo-dependent hydrolases superfamily. NagA family.</text>
</comment>
<evidence type="ECO:0000256" key="9">
    <source>
        <dbReference type="PIRSR" id="PIRSR038994-2"/>
    </source>
</evidence>
<sequence>MPSAVPSSPERRSGITKLTNCRLAKGDQLIEQDLWFSAVTGKVLRSQQVFYEHQLTPDHIIDLGGRIVSPGFIDVQLNGGFGFDFSVVPDDVSQYAKGVLRVNKSLVETGVTSYLPTLTSQLSDVYHNALPYLGPSGSRRDAAEGAESLGAHCEGPFINQTKNGIHKSDVLRSAPNGISDFEDCYGGSNMQPPTSPIRLMTLAPELPGALESIPELRARGISISIGHSEATFEEATLATDAGATMITHLFNAMRPLHHRNPGIFGLLGTAAPSAQKPFFGLIADGIHLHPTTVKIAFNAHPEGMILVTDAMALAGLEDGTYDWTNGSRIKKEGALLTLEENGRIAGSAISLVECVANFLNWSGASVAQAVKAVTETPARMLGLQGVKGSLDPDADADLLVLDERVDENGVRSLSVEKVWKFGELVYEKEAGPNDILAATDL</sequence>
<name>A0A9P4HV82_9PEZI</name>
<organism evidence="12 13">
    <name type="scientific">Saccharata proteae CBS 121410</name>
    <dbReference type="NCBI Taxonomy" id="1314787"/>
    <lineage>
        <taxon>Eukaryota</taxon>
        <taxon>Fungi</taxon>
        <taxon>Dikarya</taxon>
        <taxon>Ascomycota</taxon>
        <taxon>Pezizomycotina</taxon>
        <taxon>Dothideomycetes</taxon>
        <taxon>Dothideomycetes incertae sedis</taxon>
        <taxon>Botryosphaeriales</taxon>
        <taxon>Saccharataceae</taxon>
        <taxon>Saccharata</taxon>
    </lineage>
</organism>
<comment type="catalytic activity">
    <reaction evidence="7">
        <text>N-acetyl-D-glucosamine 6-phosphate + H2O = D-glucosamine 6-phosphate + acetate</text>
        <dbReference type="Rhea" id="RHEA:22936"/>
        <dbReference type="ChEBI" id="CHEBI:15377"/>
        <dbReference type="ChEBI" id="CHEBI:30089"/>
        <dbReference type="ChEBI" id="CHEBI:57513"/>
        <dbReference type="ChEBI" id="CHEBI:58725"/>
        <dbReference type="EC" id="3.5.1.25"/>
    </reaction>
</comment>
<evidence type="ECO:0000256" key="5">
    <source>
        <dbReference type="ARBA" id="ARBA00022801"/>
    </source>
</evidence>
<dbReference type="InterPro" id="IPR032466">
    <property type="entry name" value="Metal_Hydrolase"/>
</dbReference>
<keyword evidence="6" id="KW-0119">Carbohydrate metabolism</keyword>
<dbReference type="OrthoDB" id="10264777at2759"/>
<dbReference type="EC" id="3.5.1.25" evidence="2"/>
<feature type="active site" description="Proton donor/acceptor" evidence="8">
    <location>
        <position position="309"/>
    </location>
</feature>
<proteinExistence type="inferred from homology"/>
<reference evidence="12" key="1">
    <citation type="journal article" date="2020" name="Stud. Mycol.">
        <title>101 Dothideomycetes genomes: a test case for predicting lifestyles and emergence of pathogens.</title>
        <authorList>
            <person name="Haridas S."/>
            <person name="Albert R."/>
            <person name="Binder M."/>
            <person name="Bloem J."/>
            <person name="Labutti K."/>
            <person name="Salamov A."/>
            <person name="Andreopoulos B."/>
            <person name="Baker S."/>
            <person name="Barry K."/>
            <person name="Bills G."/>
            <person name="Bluhm B."/>
            <person name="Cannon C."/>
            <person name="Castanera R."/>
            <person name="Culley D."/>
            <person name="Daum C."/>
            <person name="Ezra D."/>
            <person name="Gonzalez J."/>
            <person name="Henrissat B."/>
            <person name="Kuo A."/>
            <person name="Liang C."/>
            <person name="Lipzen A."/>
            <person name="Lutzoni F."/>
            <person name="Magnuson J."/>
            <person name="Mondo S."/>
            <person name="Nolan M."/>
            <person name="Ohm R."/>
            <person name="Pangilinan J."/>
            <person name="Park H.-J."/>
            <person name="Ramirez L."/>
            <person name="Alfaro M."/>
            <person name="Sun H."/>
            <person name="Tritt A."/>
            <person name="Yoshinaga Y."/>
            <person name="Zwiers L.-H."/>
            <person name="Turgeon B."/>
            <person name="Goodwin S."/>
            <person name="Spatafora J."/>
            <person name="Crous P."/>
            <person name="Grigoriev I."/>
        </authorList>
    </citation>
    <scope>NUCLEOTIDE SEQUENCE</scope>
    <source>
        <strain evidence="12">CBS 121410</strain>
    </source>
</reference>
<dbReference type="PIRSF" id="PIRSF038994">
    <property type="entry name" value="NagA"/>
    <property type="match status" value="1"/>
</dbReference>
<evidence type="ECO:0000256" key="6">
    <source>
        <dbReference type="ARBA" id="ARBA00023277"/>
    </source>
</evidence>
<keyword evidence="13" id="KW-1185">Reference proteome</keyword>
<dbReference type="SUPFAM" id="SSF51556">
    <property type="entry name" value="Metallo-dependent hydrolases"/>
    <property type="match status" value="1"/>
</dbReference>
<feature type="binding site" evidence="9">
    <location>
        <begin position="344"/>
        <end position="346"/>
    </location>
    <ligand>
        <name>substrate</name>
    </ligand>
</feature>
<feature type="binding site" evidence="9">
    <location>
        <position position="287"/>
    </location>
    <ligand>
        <name>substrate</name>
    </ligand>
</feature>
<evidence type="ECO:0000256" key="10">
    <source>
        <dbReference type="PIRSR" id="PIRSR038994-3"/>
    </source>
</evidence>
<dbReference type="GO" id="GO:0046872">
    <property type="term" value="F:metal ion binding"/>
    <property type="evidence" value="ECO:0007669"/>
    <property type="project" value="UniProtKB-KW"/>
</dbReference>
<keyword evidence="5" id="KW-0378">Hydrolase</keyword>
<evidence type="ECO:0000256" key="2">
    <source>
        <dbReference type="ARBA" id="ARBA00011899"/>
    </source>
</evidence>
<dbReference type="EMBL" id="ML978723">
    <property type="protein sequence ID" value="KAF2086659.1"/>
    <property type="molecule type" value="Genomic_DNA"/>
</dbReference>
<dbReference type="AlphaFoldDB" id="A0A9P4HV82"/>
<dbReference type="GO" id="GO:0008448">
    <property type="term" value="F:N-acetylglucosamine-6-phosphate deacetylase activity"/>
    <property type="evidence" value="ECO:0007669"/>
    <property type="project" value="UniProtKB-EC"/>
</dbReference>
<feature type="binding site" evidence="10">
    <location>
        <position position="227"/>
    </location>
    <ligand>
        <name>Zn(2+)</name>
        <dbReference type="ChEBI" id="CHEBI:29105"/>
    </ligand>
</feature>
<dbReference type="InterPro" id="IPR006680">
    <property type="entry name" value="Amidohydro-rel"/>
</dbReference>
<dbReference type="FunFam" id="3.20.20.140:FF:000065">
    <property type="entry name" value="N-acetylglucosamine-6-phosphate deacetylase"/>
    <property type="match status" value="1"/>
</dbReference>
<keyword evidence="4 10" id="KW-0479">Metal-binding</keyword>
<dbReference type="Gene3D" id="3.20.20.140">
    <property type="entry name" value="Metal-dependent hydrolases"/>
    <property type="match status" value="1"/>
</dbReference>
<evidence type="ECO:0000256" key="3">
    <source>
        <dbReference type="ARBA" id="ARBA00018029"/>
    </source>
</evidence>
<dbReference type="Pfam" id="PF01979">
    <property type="entry name" value="Amidohydro_1"/>
    <property type="match status" value="1"/>
</dbReference>
<feature type="binding site" evidence="9">
    <location>
        <begin position="251"/>
        <end position="252"/>
    </location>
    <ligand>
        <name>substrate</name>
    </ligand>
</feature>
<evidence type="ECO:0000256" key="8">
    <source>
        <dbReference type="PIRSR" id="PIRSR038994-1"/>
    </source>
</evidence>